<dbReference type="NCBIfam" id="NF011470">
    <property type="entry name" value="PRK14887.1"/>
    <property type="match status" value="1"/>
</dbReference>
<name>A0A2V2MUG5_9EURY</name>
<gene>
    <name evidence="2" type="ORF">DK846_16085</name>
</gene>
<comment type="caution">
    <text evidence="2">The sequence shown here is derived from an EMBL/GenBank/DDBJ whole genome shotgun (WGS) entry which is preliminary data.</text>
</comment>
<dbReference type="GeneID" id="97547472"/>
<accession>A0A2V2MUG5</accession>
<dbReference type="Proteomes" id="UP000245657">
    <property type="component" value="Unassembled WGS sequence"/>
</dbReference>
<dbReference type="EMBL" id="QGMY01000017">
    <property type="protein sequence ID" value="PWR69950.1"/>
    <property type="molecule type" value="Genomic_DNA"/>
</dbReference>
<dbReference type="OrthoDB" id="8982at2157"/>
<proteinExistence type="inferred from homology"/>
<keyword evidence="3" id="KW-1185">Reference proteome</keyword>
<evidence type="ECO:0000313" key="2">
    <source>
        <dbReference type="EMBL" id="PWR69950.1"/>
    </source>
</evidence>
<dbReference type="Gene3D" id="3.30.310.50">
    <property type="entry name" value="Alpha-D-phosphohexomutase, C-terminal domain"/>
    <property type="match status" value="1"/>
</dbReference>
<dbReference type="RefSeq" id="WP_109970014.1">
    <property type="nucleotide sequence ID" value="NZ_CP176093.1"/>
</dbReference>
<evidence type="ECO:0000256" key="1">
    <source>
        <dbReference type="ARBA" id="ARBA00007073"/>
    </source>
</evidence>
<dbReference type="InterPro" id="IPR015419">
    <property type="entry name" value="CTAG/Pcc1"/>
</dbReference>
<comment type="similarity">
    <text evidence="1">Belongs to the CTAG/PCC1 family.</text>
</comment>
<organism evidence="2 3">
    <name type="scientific">Methanospirillum lacunae</name>
    <dbReference type="NCBI Taxonomy" id="668570"/>
    <lineage>
        <taxon>Archaea</taxon>
        <taxon>Methanobacteriati</taxon>
        <taxon>Methanobacteriota</taxon>
        <taxon>Stenosarchaea group</taxon>
        <taxon>Methanomicrobia</taxon>
        <taxon>Methanomicrobiales</taxon>
        <taxon>Methanospirillaceae</taxon>
        <taxon>Methanospirillum</taxon>
    </lineage>
</organism>
<dbReference type="AlphaFoldDB" id="A0A2V2MUG5"/>
<reference evidence="2 3" key="1">
    <citation type="submission" date="2018-05" db="EMBL/GenBank/DDBJ databases">
        <title>Draft genome of Methanospirillum lacunae Ki8-1.</title>
        <authorList>
            <person name="Dueholm M.S."/>
            <person name="Nielsen P.H."/>
            <person name="Bakmann L.F."/>
            <person name="Otzen D.E."/>
        </authorList>
    </citation>
    <scope>NUCLEOTIDE SEQUENCE [LARGE SCALE GENOMIC DNA]</scope>
    <source>
        <strain evidence="2 3">Ki8-1</strain>
    </source>
</reference>
<dbReference type="Pfam" id="PF09341">
    <property type="entry name" value="Pcc1"/>
    <property type="match status" value="1"/>
</dbReference>
<evidence type="ECO:0000313" key="3">
    <source>
        <dbReference type="Proteomes" id="UP000245657"/>
    </source>
</evidence>
<protein>
    <submittedName>
        <fullName evidence="2">Uncharacterized protein</fullName>
    </submittedName>
</protein>
<sequence>MHSALFRIETDSALIICESVAPEEEDEKNGLRSQGQCRMISHECLEISISAADLPALRASLNSWLRLIQVASEMIDSTQIRAGIMIEGTSL</sequence>